<dbReference type="EMBL" id="CM032185">
    <property type="protein sequence ID" value="KAG7092168.1"/>
    <property type="molecule type" value="Genomic_DNA"/>
</dbReference>
<dbReference type="Proteomes" id="UP001049176">
    <property type="component" value="Chromosome 5"/>
</dbReference>
<feature type="transmembrane region" description="Helical" evidence="1">
    <location>
        <begin position="270"/>
        <end position="293"/>
    </location>
</feature>
<evidence type="ECO:0000313" key="2">
    <source>
        <dbReference type="EMBL" id="KAG7092168.1"/>
    </source>
</evidence>
<organism evidence="2 3">
    <name type="scientific">Marasmius oreades</name>
    <name type="common">fairy-ring Marasmius</name>
    <dbReference type="NCBI Taxonomy" id="181124"/>
    <lineage>
        <taxon>Eukaryota</taxon>
        <taxon>Fungi</taxon>
        <taxon>Dikarya</taxon>
        <taxon>Basidiomycota</taxon>
        <taxon>Agaricomycotina</taxon>
        <taxon>Agaricomycetes</taxon>
        <taxon>Agaricomycetidae</taxon>
        <taxon>Agaricales</taxon>
        <taxon>Marasmiineae</taxon>
        <taxon>Marasmiaceae</taxon>
        <taxon>Marasmius</taxon>
    </lineage>
</organism>
<accession>A0A9P7RZ68</accession>
<proteinExistence type="predicted"/>
<dbReference type="GeneID" id="66077613"/>
<dbReference type="RefSeq" id="XP_043008638.1">
    <property type="nucleotide sequence ID" value="XM_043153354.1"/>
</dbReference>
<comment type="caution">
    <text evidence="2">The sequence shown here is derived from an EMBL/GenBank/DDBJ whole genome shotgun (WGS) entry which is preliminary data.</text>
</comment>
<evidence type="ECO:0000256" key="1">
    <source>
        <dbReference type="SAM" id="Phobius"/>
    </source>
</evidence>
<protein>
    <submittedName>
        <fullName evidence="2">Uncharacterized protein</fullName>
    </submittedName>
</protein>
<dbReference type="OrthoDB" id="72269at2759"/>
<gene>
    <name evidence="2" type="ORF">E1B28_008537</name>
</gene>
<evidence type="ECO:0000313" key="3">
    <source>
        <dbReference type="Proteomes" id="UP001049176"/>
    </source>
</evidence>
<feature type="transmembrane region" description="Helical" evidence="1">
    <location>
        <begin position="162"/>
        <end position="182"/>
    </location>
</feature>
<keyword evidence="1" id="KW-0472">Membrane</keyword>
<dbReference type="AlphaFoldDB" id="A0A9P7RZ68"/>
<dbReference type="KEGG" id="more:E1B28_008537"/>
<feature type="transmembrane region" description="Helical" evidence="1">
    <location>
        <begin position="85"/>
        <end position="105"/>
    </location>
</feature>
<sequence>MTRAIDLFLPWIVFPPLTAAAFYCIVVYTRLNGLGDALNAQCPVELHGNSTPFRLTYTGIERLDGLFCILVSTFHAAFEPKARLFLSYFMSQATPIFMFISLESARKGIHFTLRYPVIFTFLMQVATFGATFACYWLPFITTGAAKAAGSMDSIITQADAEAVIFGNILGVGLPTIAMVLLLNPYVTALWQFIPVYGSLATLLHLSFRSPKYHPQSGYKTIRANYRFLFILDATMHMILVVSKFRTPEALKAFLLPSLSLNTSNATSERLVLNLLQFDFVFGMGASLLATLWFARTPRQLGLLLLWNVFGTIVVGPGAAMAAVVLWREAKLHPNDSTAVEKERKY</sequence>
<feature type="transmembrane region" description="Helical" evidence="1">
    <location>
        <begin position="117"/>
        <end position="141"/>
    </location>
</feature>
<keyword evidence="1" id="KW-0812">Transmembrane</keyword>
<feature type="transmembrane region" description="Helical" evidence="1">
    <location>
        <begin position="7"/>
        <end position="28"/>
    </location>
</feature>
<keyword evidence="1" id="KW-1133">Transmembrane helix</keyword>
<keyword evidence="3" id="KW-1185">Reference proteome</keyword>
<feature type="transmembrane region" description="Helical" evidence="1">
    <location>
        <begin position="188"/>
        <end position="207"/>
    </location>
</feature>
<reference evidence="2" key="1">
    <citation type="journal article" date="2021" name="Genome Biol. Evol.">
        <title>The assembled and annotated genome of the fairy-ring fungus Marasmius oreades.</title>
        <authorList>
            <person name="Hiltunen M."/>
            <person name="Ament-Velasquez S.L."/>
            <person name="Johannesson H."/>
        </authorList>
    </citation>
    <scope>NUCLEOTIDE SEQUENCE</scope>
    <source>
        <strain evidence="2">03SP1</strain>
    </source>
</reference>
<feature type="transmembrane region" description="Helical" evidence="1">
    <location>
        <begin position="59"/>
        <end position="78"/>
    </location>
</feature>
<feature type="transmembrane region" description="Helical" evidence="1">
    <location>
        <begin position="300"/>
        <end position="326"/>
    </location>
</feature>
<name>A0A9P7RZ68_9AGAR</name>